<proteinExistence type="predicted"/>
<accession>A0ACC2X0V5</accession>
<name>A0ACC2X0V5_9TREE</name>
<gene>
    <name evidence="1" type="ORF">QFC22_004693</name>
</gene>
<reference evidence="1" key="1">
    <citation type="submission" date="2023-04" db="EMBL/GenBank/DDBJ databases">
        <title>Draft Genome sequencing of Naganishia species isolated from polar environments using Oxford Nanopore Technology.</title>
        <authorList>
            <person name="Leo P."/>
            <person name="Venkateswaran K."/>
        </authorList>
    </citation>
    <scope>NUCLEOTIDE SEQUENCE</scope>
    <source>
        <strain evidence="1">MNA-CCFEE 5425</strain>
    </source>
</reference>
<dbReference type="Proteomes" id="UP001243375">
    <property type="component" value="Unassembled WGS sequence"/>
</dbReference>
<sequence>MRLDISKAAQDMDSSADEGTPDAAPGPAPATGFTEKHQEPDTGEMEIKMKTTKEADEAAAGGNEDGSDAGGNVRRRRKGVVSSLLGNRNRKYHNADRSNDDSGEVGPRRARRRPSLKILRKRRRWEEGALFSRSMKNAGATSGSETETDSGGSESSTSEDTSEESDIAAGYTSEEDDRRRRHHPVKSDRRQRFTKGNQIDDYNLPRGLASASSSRRSSSTTLTDHSKALPSSRRSSQHDLASRASHTSDRSSLRSRDPRHIKQVRQARRAMKEDLNEPYIPAYRSGHTDPTNPGSSLKLNQYWDSALRFVRLRSRGMSTEEAEEKGVQTGQYRSIAALIIATSGLVGPAAPRLAHLAPASGRDAETSKGQRKLAEYTNPREKSAKAIMDMTEDARAEAQEMGVPLDSKEKVDLANEALMKVDKQRGKGKPLRGRRHQREIKITKHISDVMERQEFIEHLAKALIK</sequence>
<dbReference type="EMBL" id="JASBWU010000013">
    <property type="protein sequence ID" value="KAJ9117034.1"/>
    <property type="molecule type" value="Genomic_DNA"/>
</dbReference>
<keyword evidence="2" id="KW-1185">Reference proteome</keyword>
<protein>
    <submittedName>
        <fullName evidence="1">Uncharacterized protein</fullName>
    </submittedName>
</protein>
<comment type="caution">
    <text evidence="1">The sequence shown here is derived from an EMBL/GenBank/DDBJ whole genome shotgun (WGS) entry which is preliminary data.</text>
</comment>
<evidence type="ECO:0000313" key="2">
    <source>
        <dbReference type="Proteomes" id="UP001243375"/>
    </source>
</evidence>
<organism evidence="1 2">
    <name type="scientific">Naganishia vaughanmartiniae</name>
    <dbReference type="NCBI Taxonomy" id="1424756"/>
    <lineage>
        <taxon>Eukaryota</taxon>
        <taxon>Fungi</taxon>
        <taxon>Dikarya</taxon>
        <taxon>Basidiomycota</taxon>
        <taxon>Agaricomycotina</taxon>
        <taxon>Tremellomycetes</taxon>
        <taxon>Filobasidiales</taxon>
        <taxon>Filobasidiaceae</taxon>
        <taxon>Naganishia</taxon>
    </lineage>
</organism>
<evidence type="ECO:0000313" key="1">
    <source>
        <dbReference type="EMBL" id="KAJ9117034.1"/>
    </source>
</evidence>